<dbReference type="SMART" id="SM00321">
    <property type="entry name" value="WSC"/>
    <property type="match status" value="1"/>
</dbReference>
<dbReference type="OrthoDB" id="5106279at2759"/>
<accession>A0A0B2WUN5</accession>
<dbReference type="RefSeq" id="XP_040680807.1">
    <property type="nucleotide sequence ID" value="XM_040821393.1"/>
</dbReference>
<evidence type="ECO:0000313" key="5">
    <source>
        <dbReference type="Proteomes" id="UP000030816"/>
    </source>
</evidence>
<organism evidence="4 5">
    <name type="scientific">Metarhizium album (strain ARSEF 1941)</name>
    <dbReference type="NCBI Taxonomy" id="1081103"/>
    <lineage>
        <taxon>Eukaryota</taxon>
        <taxon>Fungi</taxon>
        <taxon>Dikarya</taxon>
        <taxon>Ascomycota</taxon>
        <taxon>Pezizomycotina</taxon>
        <taxon>Sordariomycetes</taxon>
        <taxon>Hypocreomycetidae</taxon>
        <taxon>Hypocreales</taxon>
        <taxon>Clavicipitaceae</taxon>
        <taxon>Metarhizium</taxon>
    </lineage>
</organism>
<evidence type="ECO:0000313" key="4">
    <source>
        <dbReference type="EMBL" id="KHN99741.1"/>
    </source>
</evidence>
<dbReference type="STRING" id="1081103.A0A0B2WUN5"/>
<feature type="region of interest" description="Disordered" evidence="1">
    <location>
        <begin position="183"/>
        <end position="340"/>
    </location>
</feature>
<dbReference type="InterPro" id="IPR002889">
    <property type="entry name" value="WSC_carb-bd"/>
</dbReference>
<dbReference type="GeneID" id="63737049"/>
<feature type="compositionally biased region" description="Polar residues" evidence="1">
    <location>
        <begin position="269"/>
        <end position="313"/>
    </location>
</feature>
<evidence type="ECO:0000256" key="1">
    <source>
        <dbReference type="SAM" id="MobiDB-lite"/>
    </source>
</evidence>
<proteinExistence type="predicted"/>
<keyword evidence="2" id="KW-0732">Signal</keyword>
<dbReference type="PROSITE" id="PS51212">
    <property type="entry name" value="WSC"/>
    <property type="match status" value="1"/>
</dbReference>
<feature type="domain" description="WSC" evidence="3">
    <location>
        <begin position="22"/>
        <end position="117"/>
    </location>
</feature>
<feature type="compositionally biased region" description="Low complexity" evidence="1">
    <location>
        <begin position="227"/>
        <end position="238"/>
    </location>
</feature>
<reference evidence="4 5" key="1">
    <citation type="journal article" date="2014" name="Proc. Natl. Acad. Sci. U.S.A.">
        <title>Trajectory and genomic determinants of fungal-pathogen speciation and host adaptation.</title>
        <authorList>
            <person name="Hu X."/>
            <person name="Xiao G."/>
            <person name="Zheng P."/>
            <person name="Shang Y."/>
            <person name="Su Y."/>
            <person name="Zhang X."/>
            <person name="Liu X."/>
            <person name="Zhan S."/>
            <person name="St Leger R.J."/>
            <person name="Wang C."/>
        </authorList>
    </citation>
    <scope>NUCLEOTIDE SEQUENCE [LARGE SCALE GENOMIC DNA]</scope>
    <source>
        <strain evidence="4 5">ARSEF 1941</strain>
    </source>
</reference>
<feature type="compositionally biased region" description="Low complexity" evidence="1">
    <location>
        <begin position="201"/>
        <end position="212"/>
    </location>
</feature>
<comment type="caution">
    <text evidence="4">The sequence shown here is derived from an EMBL/GenBank/DDBJ whole genome shotgun (WGS) entry which is preliminary data.</text>
</comment>
<protein>
    <submittedName>
        <fullName evidence="4">Twinfilin-1</fullName>
    </submittedName>
</protein>
<feature type="signal peptide" evidence="2">
    <location>
        <begin position="1"/>
        <end position="16"/>
    </location>
</feature>
<evidence type="ECO:0000259" key="3">
    <source>
        <dbReference type="PROSITE" id="PS51212"/>
    </source>
</evidence>
<dbReference type="EMBL" id="AZHE01000004">
    <property type="protein sequence ID" value="KHN99741.1"/>
    <property type="molecule type" value="Genomic_DNA"/>
</dbReference>
<dbReference type="Pfam" id="PF01822">
    <property type="entry name" value="WSC"/>
    <property type="match status" value="1"/>
</dbReference>
<sequence length="358" mass="36218">MLLLALGVAATVLAQADHAIDSFAYQGCSSVDMSCFTPPVLLNDEPTTPEMCQRACQGHQFAALFPADCRCGDDANVIKALDERACNNPCLGDPKHGMCGSICPAEGPGIANVYTKTAAASQQPQVVTIHTTSTLALPITSVSSEDCTTSDQAPVTEQLPGGLITPVGTAPGIPTTFTFVLSTSPATSSGIPPSPTELTTSCSEEQSSAAEEPTVAQPSTTCEEDPASVTASSAVPAPYGASTASPPIYTSDASTPEVPTSAVGPVTSPVASAQSYPDPYTSGSEQDPAATASSIPGQSQDDPNQLSTSTVWSHPSDVADPTGQPPIPAQVPGSDSTHSMVPPLATIGGLAFIAAIIM</sequence>
<feature type="compositionally biased region" description="Polar residues" evidence="1">
    <location>
        <begin position="183"/>
        <end position="200"/>
    </location>
</feature>
<keyword evidence="5" id="KW-1185">Reference proteome</keyword>
<dbReference type="AlphaFoldDB" id="A0A0B2WUN5"/>
<feature type="chain" id="PRO_5002096213" evidence="2">
    <location>
        <begin position="17"/>
        <end position="358"/>
    </location>
</feature>
<gene>
    <name evidence="4" type="ORF">MAM_02594</name>
</gene>
<dbReference type="Proteomes" id="UP000030816">
    <property type="component" value="Unassembled WGS sequence"/>
</dbReference>
<dbReference type="HOGENOM" id="CLU_066269_0_0_1"/>
<name>A0A0B2WUN5_METAS</name>
<evidence type="ECO:0000256" key="2">
    <source>
        <dbReference type="SAM" id="SignalP"/>
    </source>
</evidence>